<dbReference type="InterPro" id="IPR018392">
    <property type="entry name" value="LysM"/>
</dbReference>
<dbReference type="SUPFAM" id="SSF51445">
    <property type="entry name" value="(Trans)glycosidases"/>
    <property type="match status" value="1"/>
</dbReference>
<dbReference type="Gene3D" id="3.20.20.80">
    <property type="entry name" value="Glycosidases"/>
    <property type="match status" value="1"/>
</dbReference>
<dbReference type="EMBL" id="BK032762">
    <property type="protein sequence ID" value="DAF59063.1"/>
    <property type="molecule type" value="Genomic_DNA"/>
</dbReference>
<feature type="domain" description="LysM" evidence="4">
    <location>
        <begin position="310"/>
        <end position="354"/>
    </location>
</feature>
<proteinExistence type="inferred from homology"/>
<evidence type="ECO:0000259" key="4">
    <source>
        <dbReference type="PROSITE" id="PS51782"/>
    </source>
</evidence>
<protein>
    <recommendedName>
        <fullName evidence="3">lysozyme</fullName>
        <ecNumber evidence="3">3.2.1.17</ecNumber>
    </recommendedName>
</protein>
<dbReference type="Gene3D" id="3.10.350.10">
    <property type="entry name" value="LysM domain"/>
    <property type="match status" value="1"/>
</dbReference>
<evidence type="ECO:0000256" key="2">
    <source>
        <dbReference type="ARBA" id="ARBA00010646"/>
    </source>
</evidence>
<dbReference type="Pfam" id="PF01183">
    <property type="entry name" value="Glyco_hydro_25"/>
    <property type="match status" value="1"/>
</dbReference>
<dbReference type="SUPFAM" id="SSF54106">
    <property type="entry name" value="LysM domain"/>
    <property type="match status" value="1"/>
</dbReference>
<dbReference type="EC" id="3.2.1.17" evidence="3"/>
<name>A0A8S5T7W5_9CAUD</name>
<dbReference type="GO" id="GO:0016998">
    <property type="term" value="P:cell wall macromolecule catabolic process"/>
    <property type="evidence" value="ECO:0007669"/>
    <property type="project" value="InterPro"/>
</dbReference>
<accession>A0A8S5T7W5</accession>
<dbReference type="Pfam" id="PF08230">
    <property type="entry name" value="CW_7"/>
    <property type="match status" value="1"/>
</dbReference>
<sequence>MALNGIDISNYQRGLDLAQVPCDFVICKATEGTTIVHNTCDPWIQQAIKLGKLWGFYHFMNGEDPIAQAKHFVASCRNYFGNGIPVLDYEMYGRIGTDKAKQFLDYVYDQTGVRCIVYMSRSVCTEEDWSQIAPNHALWVAQYANNNRTGYQSSPWLPDGGFGAWGSCAIHQYTSNGRLDGFNAPLDLDIAYMTREAWGKFANPSGAAAPDVPPAEVAEPSPEGTTLDLAAAVMRGEYGVDDERREKLGDRYQEVQDLINYIDGASASQLADDVERGMFGVVPTRSDVLGDRFSEVQAIVNQRAGVGAARVYTVKSGDTLSEIGASLGIDWHTIASKNGIGAPYTIYPGQKLSY</sequence>
<dbReference type="InterPro" id="IPR017853">
    <property type="entry name" value="GH"/>
</dbReference>
<dbReference type="PROSITE" id="PS51782">
    <property type="entry name" value="LYSM"/>
    <property type="match status" value="1"/>
</dbReference>
<dbReference type="Pfam" id="PF01476">
    <property type="entry name" value="LysM"/>
    <property type="match status" value="1"/>
</dbReference>
<dbReference type="InterPro" id="IPR013168">
    <property type="entry name" value="Cpl_7_lyso_C"/>
</dbReference>
<reference evidence="5" key="1">
    <citation type="journal article" date="2021" name="Proc. Natl. Acad. Sci. U.S.A.">
        <title>A Catalog of Tens of Thousands of Viruses from Human Metagenomes Reveals Hidden Associations with Chronic Diseases.</title>
        <authorList>
            <person name="Tisza M.J."/>
            <person name="Buck C.B."/>
        </authorList>
    </citation>
    <scope>NUCLEOTIDE SEQUENCE</scope>
    <source>
        <strain evidence="5">CtjH82</strain>
    </source>
</reference>
<dbReference type="CDD" id="cd00118">
    <property type="entry name" value="LysM"/>
    <property type="match status" value="1"/>
</dbReference>
<dbReference type="InterPro" id="IPR036779">
    <property type="entry name" value="LysM_dom_sf"/>
</dbReference>
<dbReference type="SMART" id="SM00257">
    <property type="entry name" value="LysM"/>
    <property type="match status" value="1"/>
</dbReference>
<evidence type="ECO:0000313" key="5">
    <source>
        <dbReference type="EMBL" id="DAF59063.1"/>
    </source>
</evidence>
<comment type="similarity">
    <text evidence="2">Belongs to the glycosyl hydrolase 25 family.</text>
</comment>
<evidence type="ECO:0000256" key="3">
    <source>
        <dbReference type="ARBA" id="ARBA00012732"/>
    </source>
</evidence>
<dbReference type="GO" id="GO:0009253">
    <property type="term" value="P:peptidoglycan catabolic process"/>
    <property type="evidence" value="ECO:0007669"/>
    <property type="project" value="InterPro"/>
</dbReference>
<dbReference type="GO" id="GO:0003796">
    <property type="term" value="F:lysozyme activity"/>
    <property type="evidence" value="ECO:0007669"/>
    <property type="project" value="UniProtKB-EC"/>
</dbReference>
<dbReference type="PANTHER" id="PTHR34135:SF2">
    <property type="entry name" value="LYSOZYME"/>
    <property type="match status" value="1"/>
</dbReference>
<dbReference type="PROSITE" id="PS51904">
    <property type="entry name" value="GLYCOSYL_HYDROL_F25_2"/>
    <property type="match status" value="1"/>
</dbReference>
<comment type="catalytic activity">
    <reaction evidence="1">
        <text>Hydrolysis of (1-&gt;4)-beta-linkages between N-acetylmuramic acid and N-acetyl-D-glucosamine residues in a peptidoglycan and between N-acetyl-D-glucosamine residues in chitodextrins.</text>
        <dbReference type="EC" id="3.2.1.17"/>
    </reaction>
</comment>
<dbReference type="InterPro" id="IPR002053">
    <property type="entry name" value="Glyco_hydro_25"/>
</dbReference>
<dbReference type="PANTHER" id="PTHR34135">
    <property type="entry name" value="LYSOZYME"/>
    <property type="match status" value="1"/>
</dbReference>
<evidence type="ECO:0000256" key="1">
    <source>
        <dbReference type="ARBA" id="ARBA00000632"/>
    </source>
</evidence>
<organism evidence="5">
    <name type="scientific">Myoviridae sp. ctjH82</name>
    <dbReference type="NCBI Taxonomy" id="2827704"/>
    <lineage>
        <taxon>Viruses</taxon>
        <taxon>Duplodnaviria</taxon>
        <taxon>Heunggongvirae</taxon>
        <taxon>Uroviricota</taxon>
        <taxon>Caudoviricetes</taxon>
    </lineage>
</organism>
<dbReference type="GO" id="GO:0016052">
    <property type="term" value="P:carbohydrate catabolic process"/>
    <property type="evidence" value="ECO:0007669"/>
    <property type="project" value="TreeGrafter"/>
</dbReference>